<proteinExistence type="predicted"/>
<reference evidence="1" key="1">
    <citation type="submission" date="2021-01" db="EMBL/GenBank/DDBJ databases">
        <authorList>
            <consortium name="Genoscope - CEA"/>
            <person name="William W."/>
        </authorList>
    </citation>
    <scope>NUCLEOTIDE SEQUENCE</scope>
</reference>
<dbReference type="EMBL" id="CAJJDP010000087">
    <property type="protein sequence ID" value="CAD8186502.1"/>
    <property type="molecule type" value="Genomic_DNA"/>
</dbReference>
<keyword evidence="2" id="KW-1185">Reference proteome</keyword>
<dbReference type="AlphaFoldDB" id="A0A8S1WD18"/>
<sequence>MRWLQYYDDENQYVFNQLLQQLFQYLLFQVLIAKMKKKNFDDDIRFKVKQRYATISEWAFKTIESERVPESRAKSLYSGPVKVPNQAMYLLHNPFKSIDKKKPRLAISQQSTIQQSSKIYRKLIDPNQITRSLDYSDLADSQTNATKKKVPQNQRLKKQFQVIHNRMKLILDSYKNRERVLLKYIASLQQEIMALKQTRYQTI</sequence>
<accession>A0A8S1WD18</accession>
<dbReference type="OrthoDB" id="303738at2759"/>
<gene>
    <name evidence="1" type="ORF">POCTA_138.1.T0880065</name>
</gene>
<name>A0A8S1WD18_PAROT</name>
<comment type="caution">
    <text evidence="1">The sequence shown here is derived from an EMBL/GenBank/DDBJ whole genome shotgun (WGS) entry which is preliminary data.</text>
</comment>
<evidence type="ECO:0000313" key="2">
    <source>
        <dbReference type="Proteomes" id="UP000683925"/>
    </source>
</evidence>
<dbReference type="Proteomes" id="UP000683925">
    <property type="component" value="Unassembled WGS sequence"/>
</dbReference>
<evidence type="ECO:0000313" key="1">
    <source>
        <dbReference type="EMBL" id="CAD8186502.1"/>
    </source>
</evidence>
<protein>
    <submittedName>
        <fullName evidence="1">Uncharacterized protein</fullName>
    </submittedName>
</protein>
<organism evidence="1 2">
    <name type="scientific">Paramecium octaurelia</name>
    <dbReference type="NCBI Taxonomy" id="43137"/>
    <lineage>
        <taxon>Eukaryota</taxon>
        <taxon>Sar</taxon>
        <taxon>Alveolata</taxon>
        <taxon>Ciliophora</taxon>
        <taxon>Intramacronucleata</taxon>
        <taxon>Oligohymenophorea</taxon>
        <taxon>Peniculida</taxon>
        <taxon>Parameciidae</taxon>
        <taxon>Paramecium</taxon>
    </lineage>
</organism>
<dbReference type="OMA" id="KQRYATI"/>